<reference key="1">
    <citation type="submission" date="2009-07" db="EMBL/GenBank/DDBJ databases">
        <authorList>
            <person name="Genoscope - CEA"/>
        </authorList>
    </citation>
    <scope>NUCLEOTIDE SEQUENCE</scope>
    <source>
        <strain>3As</strain>
    </source>
</reference>
<dbReference type="Proteomes" id="UP000002372">
    <property type="component" value="Chromosome"/>
</dbReference>
<dbReference type="Proteomes" id="UP000078599">
    <property type="component" value="Unassembled WGS sequence"/>
</dbReference>
<name>D6CQ33_THIA3</name>
<dbReference type="Pfam" id="PF13730">
    <property type="entry name" value="HTH_36"/>
    <property type="match status" value="1"/>
</dbReference>
<reference evidence="1" key="3">
    <citation type="submission" date="2010-07" db="EMBL/GenBank/DDBJ databases">
        <authorList>
            <person name="Genoscope - CEA"/>
        </authorList>
    </citation>
    <scope>NUCLEOTIDE SEQUENCE</scope>
    <source>
        <strain evidence="1">3As</strain>
    </source>
</reference>
<reference evidence="2 4" key="4">
    <citation type="submission" date="2015-03" db="EMBL/GenBank/DDBJ databases">
        <authorList>
            <person name="Regsiter A."/>
            <person name="william w."/>
        </authorList>
    </citation>
    <scope>NUCLEOTIDE SEQUENCE [LARGE SCALE GENOMIC DNA]</scope>
    <source>
        <strain evidence="2 4">CB1</strain>
    </source>
</reference>
<keyword evidence="4" id="KW-1185">Reference proteome</keyword>
<dbReference type="InterPro" id="IPR036388">
    <property type="entry name" value="WH-like_DNA-bd_sf"/>
</dbReference>
<evidence type="ECO:0000313" key="1">
    <source>
        <dbReference type="EMBL" id="CAZ88113.1"/>
    </source>
</evidence>
<dbReference type="KEGG" id="thi:THI_1427"/>
<reference evidence="3" key="2">
    <citation type="journal article" date="2010" name="PLoS Genet.">
        <title>Structure, function, and evolution of the Thiomonas spp. genome.</title>
        <authorList>
            <person name="Arsene-Ploetze F."/>
            <person name="Koechler S."/>
            <person name="Marchal M."/>
            <person name="Coppee J.Y."/>
            <person name="Chandler M."/>
            <person name="Bonnefoy V."/>
            <person name="Brochier-Armanet C."/>
            <person name="Barakat M."/>
            <person name="Barbe V."/>
            <person name="Battaglia-Brunet F."/>
            <person name="Bruneel O."/>
            <person name="Bryan C.G."/>
            <person name="Cleiss-Arnold J."/>
            <person name="Cruveiller S."/>
            <person name="Erhardt M."/>
            <person name="Heinrich-Salmeron A."/>
            <person name="Hommais F."/>
            <person name="Joulian C."/>
            <person name="Krin E."/>
            <person name="Lieutaud A."/>
            <person name="Lievremont D."/>
            <person name="Michel C."/>
            <person name="Muller D."/>
            <person name="Ortet P."/>
            <person name="Proux C."/>
            <person name="Siguier P."/>
            <person name="Roche D."/>
            <person name="Rouy Z."/>
            <person name="Salvignol G."/>
            <person name="Slyemi D."/>
            <person name="Talla E."/>
            <person name="Weiss S."/>
            <person name="Weissenbach J."/>
            <person name="Medigue C."/>
            <person name="Bertin P.N."/>
        </authorList>
    </citation>
    <scope>NUCLEOTIDE SEQUENCE [LARGE SCALE GENOMIC DNA]</scope>
    <source>
        <strain evidence="3">DSM 22701 / CIP 110005 / 3As</strain>
    </source>
</reference>
<accession>D6CQ33</accession>
<evidence type="ECO:0000313" key="4">
    <source>
        <dbReference type="Proteomes" id="UP000078599"/>
    </source>
</evidence>
<dbReference type="HOGENOM" id="CLU_855091_0_0_4"/>
<dbReference type="AlphaFoldDB" id="D6CQ33"/>
<dbReference type="Gene3D" id="1.10.10.10">
    <property type="entry name" value="Winged helix-like DNA-binding domain superfamily/Winged helix DNA-binding domain"/>
    <property type="match status" value="1"/>
</dbReference>
<evidence type="ECO:0000313" key="3">
    <source>
        <dbReference type="Proteomes" id="UP000002372"/>
    </source>
</evidence>
<sequence length="325" mass="34739">MSIRVMTAVWDHFPGAGSELLAMLALADWANDEGLCYPSIPTAARRMRLSESQARRIIHRLIGAGWLEVVGNQAGGAPKASRRYLINLSRLTPGASARGGTDARGRTSACDPLHGRAQTGVIALTPEPSLILHETSGRTWRTARTHVDKSKENEAAPVDELRQIAGDLGLSKGQLGTVLRACKAQGCRLQDLYSTLCNSLQKNELRGGKAVAYILACLAENPRHDWAAKTRRETQEAKQHAEQTAEATKVAAARALLEAAGAAGVEVTAPRSGKQVLVRPDPHGWQSGLVQLLDPRGRGSLGIAPLADFLLALVPPAQMEGRAAR</sequence>
<proteinExistence type="predicted"/>
<dbReference type="EMBL" id="FP475956">
    <property type="protein sequence ID" value="CAZ88113.1"/>
    <property type="molecule type" value="Genomic_DNA"/>
</dbReference>
<gene>
    <name evidence="1" type="ordered locus">THI_1427</name>
    <name evidence="2" type="ORF">THICB1_30377</name>
</gene>
<organism evidence="1 3">
    <name type="scientific">Thiomonas arsenitoxydans (strain DSM 22701 / CIP 110005 / 3As)</name>
    <dbReference type="NCBI Taxonomy" id="426114"/>
    <lineage>
        <taxon>Bacteria</taxon>
        <taxon>Pseudomonadati</taxon>
        <taxon>Pseudomonadota</taxon>
        <taxon>Betaproteobacteria</taxon>
        <taxon>Burkholderiales</taxon>
        <taxon>Thiomonas</taxon>
    </lineage>
</organism>
<dbReference type="eggNOG" id="COG1846">
    <property type="taxonomic scope" value="Bacteria"/>
</dbReference>
<protein>
    <recommendedName>
        <fullName evidence="5">Helix-turn-helix domain-containing protein</fullName>
    </recommendedName>
</protein>
<dbReference type="OrthoDB" id="8904137at2"/>
<dbReference type="EMBL" id="CTRI01000023">
    <property type="protein sequence ID" value="CQR34277.1"/>
    <property type="molecule type" value="Genomic_DNA"/>
</dbReference>
<evidence type="ECO:0008006" key="5">
    <source>
        <dbReference type="Google" id="ProtNLM"/>
    </source>
</evidence>
<evidence type="ECO:0000313" key="2">
    <source>
        <dbReference type="EMBL" id="CQR34277.1"/>
    </source>
</evidence>